<accession>A0A0R0AQ34</accession>
<organism evidence="1 2">
    <name type="scientific">Stenotrophomonas pictorum JCM 9942</name>
    <dbReference type="NCBI Taxonomy" id="1236960"/>
    <lineage>
        <taxon>Bacteria</taxon>
        <taxon>Pseudomonadati</taxon>
        <taxon>Pseudomonadota</taxon>
        <taxon>Gammaproteobacteria</taxon>
        <taxon>Lysobacterales</taxon>
        <taxon>Lysobacteraceae</taxon>
        <taxon>Stenotrophomonas</taxon>
    </lineage>
</organism>
<dbReference type="Proteomes" id="UP000050836">
    <property type="component" value="Unassembled WGS sequence"/>
</dbReference>
<protein>
    <submittedName>
        <fullName evidence="1">Uncharacterized protein</fullName>
    </submittedName>
</protein>
<dbReference type="RefSeq" id="WP_054658874.1">
    <property type="nucleotide sequence ID" value="NZ_BAZI01000112.1"/>
</dbReference>
<dbReference type="OrthoDB" id="6042283at2"/>
<reference evidence="1 2" key="1">
    <citation type="submission" date="2015-10" db="EMBL/GenBank/DDBJ databases">
        <title>Genome sequencing and analysis of members of genus Stenotrophomonas.</title>
        <authorList>
            <person name="Patil P.P."/>
            <person name="Midha S."/>
            <person name="Patil P.B."/>
        </authorList>
    </citation>
    <scope>NUCLEOTIDE SEQUENCE [LARGE SCALE GENOMIC DNA]</scope>
    <source>
        <strain evidence="1 2">JCM 9942</strain>
    </source>
</reference>
<gene>
    <name evidence="1" type="ORF">ARC78_06800</name>
</gene>
<dbReference type="EMBL" id="LLXS01000011">
    <property type="protein sequence ID" value="KRG43774.1"/>
    <property type="molecule type" value="Genomic_DNA"/>
</dbReference>
<name>A0A0R0AQ34_9GAMM</name>
<sequence>MSQQHADYELAFNEISHALEQYGEAPQFWEICDEVEERLIDQYPEDEVAIIELVATWLVKLGVHPEGELQGFV</sequence>
<comment type="caution">
    <text evidence="1">The sequence shown here is derived from an EMBL/GenBank/DDBJ whole genome shotgun (WGS) entry which is preliminary data.</text>
</comment>
<evidence type="ECO:0000313" key="2">
    <source>
        <dbReference type="Proteomes" id="UP000050836"/>
    </source>
</evidence>
<dbReference type="AlphaFoldDB" id="A0A0R0AQ34"/>
<evidence type="ECO:0000313" key="1">
    <source>
        <dbReference type="EMBL" id="KRG43774.1"/>
    </source>
</evidence>
<keyword evidence="2" id="KW-1185">Reference proteome</keyword>
<proteinExistence type="predicted"/>